<dbReference type="SUPFAM" id="SSF52540">
    <property type="entry name" value="P-loop containing nucleoside triphosphate hydrolases"/>
    <property type="match status" value="1"/>
</dbReference>
<evidence type="ECO:0000313" key="12">
    <source>
        <dbReference type="Proteomes" id="UP001189429"/>
    </source>
</evidence>
<evidence type="ECO:0000256" key="8">
    <source>
        <dbReference type="SAM" id="MobiDB-lite"/>
    </source>
</evidence>
<evidence type="ECO:0000256" key="4">
    <source>
        <dbReference type="ARBA" id="ARBA00022741"/>
    </source>
</evidence>
<feature type="domain" description="ABC transporter" evidence="10">
    <location>
        <begin position="44"/>
        <end position="293"/>
    </location>
</feature>
<evidence type="ECO:0000259" key="10">
    <source>
        <dbReference type="PROSITE" id="PS50893"/>
    </source>
</evidence>
<evidence type="ECO:0000256" key="3">
    <source>
        <dbReference type="ARBA" id="ARBA00022692"/>
    </source>
</evidence>
<keyword evidence="6 9" id="KW-1133">Transmembrane helix</keyword>
<feature type="transmembrane region" description="Helical" evidence="9">
    <location>
        <begin position="522"/>
        <end position="542"/>
    </location>
</feature>
<dbReference type="PROSITE" id="PS00211">
    <property type="entry name" value="ABC_TRANSPORTER_1"/>
    <property type="match status" value="1"/>
</dbReference>
<gene>
    <name evidence="11" type="ORF">PCOR1329_LOCUS15163</name>
</gene>
<reference evidence="11" key="1">
    <citation type="submission" date="2023-10" db="EMBL/GenBank/DDBJ databases">
        <authorList>
            <person name="Chen Y."/>
            <person name="Shah S."/>
            <person name="Dougan E. K."/>
            <person name="Thang M."/>
            <person name="Chan C."/>
        </authorList>
    </citation>
    <scope>NUCLEOTIDE SEQUENCE [LARGE SCALE GENOMIC DNA]</scope>
</reference>
<keyword evidence="12" id="KW-1185">Reference proteome</keyword>
<dbReference type="PANTHER" id="PTHR48041:SF91">
    <property type="entry name" value="ABC TRANSPORTER G FAMILY MEMBER 28"/>
    <property type="match status" value="1"/>
</dbReference>
<keyword evidence="3 9" id="KW-0812">Transmembrane</keyword>
<protein>
    <recommendedName>
        <fullName evidence="10">ABC transporter domain-containing protein</fullName>
    </recommendedName>
</protein>
<dbReference type="InterPro" id="IPR050352">
    <property type="entry name" value="ABCG_transporters"/>
</dbReference>
<dbReference type="InterPro" id="IPR017871">
    <property type="entry name" value="ABC_transporter-like_CS"/>
</dbReference>
<dbReference type="InterPro" id="IPR003439">
    <property type="entry name" value="ABC_transporter-like_ATP-bd"/>
</dbReference>
<evidence type="ECO:0000256" key="9">
    <source>
        <dbReference type="SAM" id="Phobius"/>
    </source>
</evidence>
<evidence type="ECO:0000256" key="7">
    <source>
        <dbReference type="ARBA" id="ARBA00023136"/>
    </source>
</evidence>
<dbReference type="Proteomes" id="UP001189429">
    <property type="component" value="Unassembled WGS sequence"/>
</dbReference>
<feature type="transmembrane region" description="Helical" evidence="9">
    <location>
        <begin position="490"/>
        <end position="510"/>
    </location>
</feature>
<feature type="region of interest" description="Disordered" evidence="8">
    <location>
        <begin position="1"/>
        <end position="34"/>
    </location>
</feature>
<keyword evidence="5" id="KW-0067">ATP-binding</keyword>
<dbReference type="PROSITE" id="PS50893">
    <property type="entry name" value="ABC_TRANSPORTER_2"/>
    <property type="match status" value="1"/>
</dbReference>
<evidence type="ECO:0000256" key="2">
    <source>
        <dbReference type="ARBA" id="ARBA00022448"/>
    </source>
</evidence>
<dbReference type="EMBL" id="CAUYUJ010004561">
    <property type="protein sequence ID" value="CAK0810094.1"/>
    <property type="molecule type" value="Genomic_DNA"/>
</dbReference>
<evidence type="ECO:0000313" key="11">
    <source>
        <dbReference type="EMBL" id="CAK0810094.1"/>
    </source>
</evidence>
<feature type="transmembrane region" description="Helical" evidence="9">
    <location>
        <begin position="457"/>
        <end position="478"/>
    </location>
</feature>
<name>A0ABN9QUW2_9DINO</name>
<keyword evidence="7 9" id="KW-0472">Membrane</keyword>
<evidence type="ECO:0000256" key="6">
    <source>
        <dbReference type="ARBA" id="ARBA00022989"/>
    </source>
</evidence>
<keyword evidence="2" id="KW-0813">Transport</keyword>
<keyword evidence="4" id="KW-0547">Nucleotide-binding</keyword>
<sequence length="656" mass="72073">MPASAGACPEGSEDSFGSGSEVAEETGLSDESDDTEVLLPHVVLSLEGLCVSIRRTPGTRDRGVQILEDVTAQVQSGDVLAIIGGSGAGKTTLLDAVSNESKARCERQGRVQLNGRELSRRIFRKSCAYVAQADLLCATATVREALEFAAALYQGTRSCRSNAAAVDGLLQETGLSACQRVLVGDGALIPGISGGQRRRLSVAVELLKRPTVLVLDEPTSGLDSAAAEAIFCILRRIAQEKQIAVMCSIHQPSSHIFQLFDRLLVLSSGRMCYFGAAQEAAAHFTQMGFIHKAGVNPAEFLLRATNTDFCSVQQVQRICDIWDHHKAHTSREIAETNQRWSEQTLREGRRWRPPEPNHRPAPCWRQVQLLYMRALKSHVRSPIAFVGRVALSCSLVSFVMFAYSGARQRAQTQILDRVWALVWLQQLPAFLCVGAVPKFTSEHGCYRKEVTNGLYRPLSYFVADACVNVPLWLVLSFASTLCGFAVIGSAVFNWGNFFHIWLLISCYVGWHDTVAQLCGTLFTSMAMGTMVFMLQIIMNMVFNGTLLTRKDDVSVAIRWLFSVMPSTYSFRSGVYLEFHGLTFDGFKECAEAARDGPVSHAPCFGERGLDVLDVLQATVFPVLTTEDTLTETLAVIIGEMALLKLMHALVLVQISW</sequence>
<dbReference type="Gene3D" id="3.40.50.300">
    <property type="entry name" value="P-loop containing nucleotide triphosphate hydrolases"/>
    <property type="match status" value="1"/>
</dbReference>
<accession>A0ABN9QUW2</accession>
<comment type="subcellular location">
    <subcellularLocation>
        <location evidence="1">Membrane</location>
        <topology evidence="1">Multi-pass membrane protein</topology>
    </subcellularLocation>
</comment>
<feature type="compositionally biased region" description="Acidic residues" evidence="8">
    <location>
        <begin position="22"/>
        <end position="34"/>
    </location>
</feature>
<dbReference type="Pfam" id="PF01061">
    <property type="entry name" value="ABC2_membrane"/>
    <property type="match status" value="1"/>
</dbReference>
<comment type="caution">
    <text evidence="11">The sequence shown here is derived from an EMBL/GenBank/DDBJ whole genome shotgun (WGS) entry which is preliminary data.</text>
</comment>
<organism evidence="11 12">
    <name type="scientific">Prorocentrum cordatum</name>
    <dbReference type="NCBI Taxonomy" id="2364126"/>
    <lineage>
        <taxon>Eukaryota</taxon>
        <taxon>Sar</taxon>
        <taxon>Alveolata</taxon>
        <taxon>Dinophyceae</taxon>
        <taxon>Prorocentrales</taxon>
        <taxon>Prorocentraceae</taxon>
        <taxon>Prorocentrum</taxon>
    </lineage>
</organism>
<evidence type="ECO:0000256" key="5">
    <source>
        <dbReference type="ARBA" id="ARBA00022840"/>
    </source>
</evidence>
<dbReference type="InterPro" id="IPR027417">
    <property type="entry name" value="P-loop_NTPase"/>
</dbReference>
<dbReference type="InterPro" id="IPR003593">
    <property type="entry name" value="AAA+_ATPase"/>
</dbReference>
<proteinExistence type="predicted"/>
<dbReference type="SMART" id="SM00382">
    <property type="entry name" value="AAA"/>
    <property type="match status" value="1"/>
</dbReference>
<dbReference type="InterPro" id="IPR013525">
    <property type="entry name" value="ABC2_TM"/>
</dbReference>
<dbReference type="Pfam" id="PF00005">
    <property type="entry name" value="ABC_tran"/>
    <property type="match status" value="1"/>
</dbReference>
<evidence type="ECO:0000256" key="1">
    <source>
        <dbReference type="ARBA" id="ARBA00004141"/>
    </source>
</evidence>
<feature type="transmembrane region" description="Helical" evidence="9">
    <location>
        <begin position="385"/>
        <end position="406"/>
    </location>
</feature>
<dbReference type="PANTHER" id="PTHR48041">
    <property type="entry name" value="ABC TRANSPORTER G FAMILY MEMBER 28"/>
    <property type="match status" value="1"/>
</dbReference>